<dbReference type="EMBL" id="CP117880">
    <property type="protein sequence ID" value="WDF68754.1"/>
    <property type="molecule type" value="Genomic_DNA"/>
</dbReference>
<keyword evidence="3" id="KW-1185">Reference proteome</keyword>
<reference evidence="2 3" key="1">
    <citation type="submission" date="2023-02" db="EMBL/GenBank/DDBJ databases">
        <title>Genome sequence of Sphingobacterium sp. KACC 22765.</title>
        <authorList>
            <person name="Kim S."/>
            <person name="Heo J."/>
            <person name="Kwon S.-W."/>
        </authorList>
    </citation>
    <scope>NUCLEOTIDE SEQUENCE [LARGE SCALE GENOMIC DNA]</scope>
    <source>
        <strain evidence="2 3">KACC 22765</strain>
    </source>
</reference>
<gene>
    <name evidence="2" type="ORF">PQ465_20970</name>
</gene>
<organism evidence="2 3">
    <name type="scientific">Sphingobacterium oryzagri</name>
    <dbReference type="NCBI Taxonomy" id="3025669"/>
    <lineage>
        <taxon>Bacteria</taxon>
        <taxon>Pseudomonadati</taxon>
        <taxon>Bacteroidota</taxon>
        <taxon>Sphingobacteriia</taxon>
        <taxon>Sphingobacteriales</taxon>
        <taxon>Sphingobacteriaceae</taxon>
        <taxon>Sphingobacterium</taxon>
    </lineage>
</organism>
<protein>
    <submittedName>
        <fullName evidence="2">Uncharacterized protein</fullName>
    </submittedName>
</protein>
<dbReference type="Proteomes" id="UP001221558">
    <property type="component" value="Chromosome"/>
</dbReference>
<evidence type="ECO:0000313" key="3">
    <source>
        <dbReference type="Proteomes" id="UP001221558"/>
    </source>
</evidence>
<keyword evidence="1" id="KW-1133">Transmembrane helix</keyword>
<dbReference type="RefSeq" id="WP_274267484.1">
    <property type="nucleotide sequence ID" value="NZ_CP117880.1"/>
</dbReference>
<sequence>MMNNKLGRLLYCCIIYIIFSTGSFLLDYYVFDRAPLVINATNILGQLIFAGMFILLLYYVLGKVNTK</sequence>
<accession>A0ABY7WJG9</accession>
<feature type="transmembrane region" description="Helical" evidence="1">
    <location>
        <begin position="9"/>
        <end position="31"/>
    </location>
</feature>
<proteinExistence type="predicted"/>
<name>A0ABY7WJG9_9SPHI</name>
<keyword evidence="1" id="KW-0812">Transmembrane</keyword>
<evidence type="ECO:0000313" key="2">
    <source>
        <dbReference type="EMBL" id="WDF68754.1"/>
    </source>
</evidence>
<evidence type="ECO:0000256" key="1">
    <source>
        <dbReference type="SAM" id="Phobius"/>
    </source>
</evidence>
<feature type="transmembrane region" description="Helical" evidence="1">
    <location>
        <begin position="43"/>
        <end position="61"/>
    </location>
</feature>
<keyword evidence="1" id="KW-0472">Membrane</keyword>